<name>A0A8A3PE14_9HELO</name>
<dbReference type="SUPFAM" id="SSF53335">
    <property type="entry name" value="S-adenosyl-L-methionine-dependent methyltransferases"/>
    <property type="match status" value="1"/>
</dbReference>
<dbReference type="Gene3D" id="3.40.50.150">
    <property type="entry name" value="Vaccinia Virus protein VP39"/>
    <property type="match status" value="1"/>
</dbReference>
<accession>A0A8A3PE14</accession>
<dbReference type="Proteomes" id="UP000672032">
    <property type="component" value="Chromosome 3"/>
</dbReference>
<dbReference type="CDD" id="cd02440">
    <property type="entry name" value="AdoMet_MTases"/>
    <property type="match status" value="1"/>
</dbReference>
<sequence length="400" mass="44647">MRMEMESESPKELSSQRNYQLDRFCRQYLQLLSDFDYPDEEYLQDESFQEAIYSRLFEENALEYPPPQRYQLKTLKELTRRIENSIHDWEEQVEPVTGISDNLMSHLSILLSTPIPSEATAAQQQSYVTYTISCLPPVPPAPTSLTPQTPTITILESASLLSGSGTTGLRTWEAALHLSTYISLNPHLVSNKTILELGCGTGFISILCAKYLSAKHVLATDGSPETLTLMNTSLFLNNLTDAITSTPSQNAMNKISTCELSWGHMLPSGEFETFPDFLSSESPSCSSKSAVGLNQKPLDLVLAADVIYSPDVIPSLIATLEDLFDLYPAVEVLISSTIRNAETYAIFVVMCRKKGWTMERVDFEVARRSEQEGPWYGGLGEGIEILWVRNTKGRNENQGV</sequence>
<dbReference type="InterPro" id="IPR029063">
    <property type="entry name" value="SAM-dependent_MTases_sf"/>
</dbReference>
<evidence type="ECO:0000313" key="1">
    <source>
        <dbReference type="EMBL" id="QSZ33368.1"/>
    </source>
</evidence>
<dbReference type="PANTHER" id="PTHR14614">
    <property type="entry name" value="HEPATOCELLULAR CARCINOMA-ASSOCIATED ANTIGEN"/>
    <property type="match status" value="1"/>
</dbReference>
<dbReference type="PANTHER" id="PTHR14614:SF130">
    <property type="entry name" value="PROTEIN-LYSINE N-METHYLTRANSFERASE EEF2KMT"/>
    <property type="match status" value="1"/>
</dbReference>
<protein>
    <recommendedName>
        <fullName evidence="3">FAM86 N-terminal domain-containing protein</fullName>
    </recommendedName>
</protein>
<dbReference type="AlphaFoldDB" id="A0A8A3PE14"/>
<dbReference type="OrthoDB" id="194386at2759"/>
<keyword evidence="2" id="KW-1185">Reference proteome</keyword>
<proteinExistence type="predicted"/>
<dbReference type="GO" id="GO:0008757">
    <property type="term" value="F:S-adenosylmethionine-dependent methyltransferase activity"/>
    <property type="evidence" value="ECO:0007669"/>
    <property type="project" value="UniProtKB-ARBA"/>
</dbReference>
<dbReference type="Pfam" id="PF10294">
    <property type="entry name" value="Methyltransf_16"/>
    <property type="match status" value="2"/>
</dbReference>
<dbReference type="GO" id="GO:0005737">
    <property type="term" value="C:cytoplasm"/>
    <property type="evidence" value="ECO:0007669"/>
    <property type="project" value="TreeGrafter"/>
</dbReference>
<gene>
    <name evidence="1" type="ORF">DSL72_002956</name>
</gene>
<dbReference type="EMBL" id="CP063407">
    <property type="protein sequence ID" value="QSZ33368.1"/>
    <property type="molecule type" value="Genomic_DNA"/>
</dbReference>
<evidence type="ECO:0008006" key="3">
    <source>
        <dbReference type="Google" id="ProtNLM"/>
    </source>
</evidence>
<dbReference type="InterPro" id="IPR019410">
    <property type="entry name" value="Methyltransf_16"/>
</dbReference>
<reference evidence="1" key="1">
    <citation type="submission" date="2020-10" db="EMBL/GenBank/DDBJ databases">
        <title>Genome Sequence of Monilinia vaccinii-corymbosi Sheds Light on Mummy Berry Disease Infection of Blueberry and Mating Type.</title>
        <authorList>
            <person name="Yow A.G."/>
            <person name="Zhang Y."/>
            <person name="Bansal K."/>
            <person name="Eacker S.M."/>
            <person name="Sullivan S."/>
            <person name="Liachko I."/>
            <person name="Cubeta M.A."/>
            <person name="Rollins J.A."/>
            <person name="Ashrafi H."/>
        </authorList>
    </citation>
    <scope>NUCLEOTIDE SEQUENCE</scope>
    <source>
        <strain evidence="1">RL-1</strain>
    </source>
</reference>
<evidence type="ECO:0000313" key="2">
    <source>
        <dbReference type="Proteomes" id="UP000672032"/>
    </source>
</evidence>
<organism evidence="1 2">
    <name type="scientific">Monilinia vaccinii-corymbosi</name>
    <dbReference type="NCBI Taxonomy" id="61207"/>
    <lineage>
        <taxon>Eukaryota</taxon>
        <taxon>Fungi</taxon>
        <taxon>Dikarya</taxon>
        <taxon>Ascomycota</taxon>
        <taxon>Pezizomycotina</taxon>
        <taxon>Leotiomycetes</taxon>
        <taxon>Helotiales</taxon>
        <taxon>Sclerotiniaceae</taxon>
        <taxon>Monilinia</taxon>
    </lineage>
</organism>